<protein>
    <recommendedName>
        <fullName evidence="2">DUF4340 domain-containing protein</fullName>
    </recommendedName>
</protein>
<dbReference type="RefSeq" id="WP_184746803.1">
    <property type="nucleotide sequence ID" value="NZ_JACHGJ010000003.1"/>
</dbReference>
<name>A0A841R5S2_9SPIO</name>
<evidence type="ECO:0000313" key="3">
    <source>
        <dbReference type="EMBL" id="MBB6480544.1"/>
    </source>
</evidence>
<feature type="domain" description="DUF4340" evidence="2">
    <location>
        <begin position="99"/>
        <end position="237"/>
    </location>
</feature>
<evidence type="ECO:0000259" key="2">
    <source>
        <dbReference type="Pfam" id="PF14238"/>
    </source>
</evidence>
<dbReference type="InterPro" id="IPR025641">
    <property type="entry name" value="DUF4340"/>
</dbReference>
<evidence type="ECO:0000313" key="4">
    <source>
        <dbReference type="Proteomes" id="UP000587760"/>
    </source>
</evidence>
<keyword evidence="1" id="KW-1133">Transmembrane helix</keyword>
<sequence>MKIKKEYIAAAVIIVLSVLYLLLRSDSRMNYEIPEFSQVENEAVIAISMNGPEGSIELKKEGDQWILAPQGYRASASEADRVVSESVNLAIVDLISPRDDYARYKLDDENAISVQVSTMDGKVRDFMIGKTSSTSIYTYIRLPDRKGIYSVRGNLQSVFSLNTDKWRDRQVMNFNADEAGAVELTKDGETVLFTKTAVTETPGWSRDGEVMENSPEMDNHMKTLGMLKNTGFLAVEPNGEPQATVKVTTPSGIHTLEVYEKQEKGYAARSSYVDYPFLIPFYIGDMILDL</sequence>
<reference evidence="3 4" key="1">
    <citation type="submission" date="2020-08" db="EMBL/GenBank/DDBJ databases">
        <title>Genomic Encyclopedia of Type Strains, Phase IV (KMG-IV): sequencing the most valuable type-strain genomes for metagenomic binning, comparative biology and taxonomic classification.</title>
        <authorList>
            <person name="Goeker M."/>
        </authorList>
    </citation>
    <scope>NUCLEOTIDE SEQUENCE [LARGE SCALE GENOMIC DNA]</scope>
    <source>
        <strain evidence="3 4">DSM 2461</strain>
    </source>
</reference>
<evidence type="ECO:0000256" key="1">
    <source>
        <dbReference type="SAM" id="Phobius"/>
    </source>
</evidence>
<dbReference type="Pfam" id="PF14238">
    <property type="entry name" value="DUF4340"/>
    <property type="match status" value="1"/>
</dbReference>
<keyword evidence="4" id="KW-1185">Reference proteome</keyword>
<organism evidence="3 4">
    <name type="scientific">Spirochaeta isovalerica</name>
    <dbReference type="NCBI Taxonomy" id="150"/>
    <lineage>
        <taxon>Bacteria</taxon>
        <taxon>Pseudomonadati</taxon>
        <taxon>Spirochaetota</taxon>
        <taxon>Spirochaetia</taxon>
        <taxon>Spirochaetales</taxon>
        <taxon>Spirochaetaceae</taxon>
        <taxon>Spirochaeta</taxon>
    </lineage>
</organism>
<proteinExistence type="predicted"/>
<dbReference type="EMBL" id="JACHGJ010000003">
    <property type="protein sequence ID" value="MBB6480544.1"/>
    <property type="molecule type" value="Genomic_DNA"/>
</dbReference>
<dbReference type="AlphaFoldDB" id="A0A841R5S2"/>
<dbReference type="Proteomes" id="UP000587760">
    <property type="component" value="Unassembled WGS sequence"/>
</dbReference>
<accession>A0A841R5S2</accession>
<gene>
    <name evidence="3" type="ORF">HNR50_002207</name>
</gene>
<feature type="transmembrane region" description="Helical" evidence="1">
    <location>
        <begin position="7"/>
        <end position="23"/>
    </location>
</feature>
<comment type="caution">
    <text evidence="3">The sequence shown here is derived from an EMBL/GenBank/DDBJ whole genome shotgun (WGS) entry which is preliminary data.</text>
</comment>
<keyword evidence="1" id="KW-0472">Membrane</keyword>
<keyword evidence="1" id="KW-0812">Transmembrane</keyword>